<protein>
    <submittedName>
        <fullName evidence="10">Cytochrome-c peroxidase</fullName>
    </submittedName>
</protein>
<dbReference type="EMBL" id="JBHSFV010000010">
    <property type="protein sequence ID" value="MFC4635400.1"/>
    <property type="molecule type" value="Genomic_DNA"/>
</dbReference>
<dbReference type="PROSITE" id="PS51007">
    <property type="entry name" value="CYTC"/>
    <property type="match status" value="1"/>
</dbReference>
<proteinExistence type="predicted"/>
<evidence type="ECO:0000256" key="8">
    <source>
        <dbReference type="PROSITE-ProRule" id="PRU00433"/>
    </source>
</evidence>
<dbReference type="PANTHER" id="PTHR30600:SF10">
    <property type="entry name" value="BLL6722 PROTEIN"/>
    <property type="match status" value="1"/>
</dbReference>
<sequence length="357" mass="39796">MKLLKHLIVVLFIWSCTSESSDGETTLPTDDDSMMVTNPLLDFTVPSNFPDATYSIAQNPPTEKGFELGKKLFYDGQLASDGVVSCGFCHIQSFAFTHHTHITSHGVDGQIGTRNAQPLHNLAFMNEFTWDGAATFLDTQPIIPITSDVEMNETVSNVISKLAADDEYPTLFAEAFGSEGVNADRLFKALSQFMVMMVSANSKFDKLERGEAVTFTDQENAGRAVFDTKCASCHAGSLQTDQSYRNNGLPMNPTFNDIGRERVTGLPSDHRKFKVPSLRNIEATFPYMHDGRLATLEDVLNFYTDGMVDSPTLDEQFRRPDGTFGLDITPEEKIQLIAFLKTLTDNDFIEDRRFAEF</sequence>
<gene>
    <name evidence="10" type="ORF">ACFO3O_15935</name>
</gene>
<accession>A0ABV9I018</accession>
<dbReference type="InterPro" id="IPR009056">
    <property type="entry name" value="Cyt_c-like_dom"/>
</dbReference>
<evidence type="ECO:0000256" key="6">
    <source>
        <dbReference type="ARBA" id="ARBA00023002"/>
    </source>
</evidence>
<dbReference type="RefSeq" id="WP_379980577.1">
    <property type="nucleotide sequence ID" value="NZ_JBHSFV010000010.1"/>
</dbReference>
<evidence type="ECO:0000313" key="10">
    <source>
        <dbReference type="EMBL" id="MFC4635400.1"/>
    </source>
</evidence>
<reference evidence="11" key="1">
    <citation type="journal article" date="2019" name="Int. J. Syst. Evol. Microbiol.">
        <title>The Global Catalogue of Microorganisms (GCM) 10K type strain sequencing project: providing services to taxonomists for standard genome sequencing and annotation.</title>
        <authorList>
            <consortium name="The Broad Institute Genomics Platform"/>
            <consortium name="The Broad Institute Genome Sequencing Center for Infectious Disease"/>
            <person name="Wu L."/>
            <person name="Ma J."/>
        </authorList>
    </citation>
    <scope>NUCLEOTIDE SEQUENCE [LARGE SCALE GENOMIC DNA]</scope>
    <source>
        <strain evidence="11">YJ-61-S</strain>
    </source>
</reference>
<dbReference type="Pfam" id="PF03150">
    <property type="entry name" value="CCP_MauG"/>
    <property type="match status" value="1"/>
</dbReference>
<keyword evidence="4" id="KW-0732">Signal</keyword>
<feature type="domain" description="Cytochrome c" evidence="9">
    <location>
        <begin position="217"/>
        <end position="344"/>
    </location>
</feature>
<dbReference type="GO" id="GO:0004601">
    <property type="term" value="F:peroxidase activity"/>
    <property type="evidence" value="ECO:0007669"/>
    <property type="project" value="UniProtKB-KW"/>
</dbReference>
<evidence type="ECO:0000313" key="11">
    <source>
        <dbReference type="Proteomes" id="UP001596043"/>
    </source>
</evidence>
<dbReference type="InterPro" id="IPR036909">
    <property type="entry name" value="Cyt_c-like_dom_sf"/>
</dbReference>
<dbReference type="InterPro" id="IPR004852">
    <property type="entry name" value="Di-haem_cyt_c_peroxidsae"/>
</dbReference>
<name>A0ABV9I018_9FLAO</name>
<dbReference type="Proteomes" id="UP001596043">
    <property type="component" value="Unassembled WGS sequence"/>
</dbReference>
<evidence type="ECO:0000256" key="4">
    <source>
        <dbReference type="ARBA" id="ARBA00022729"/>
    </source>
</evidence>
<evidence type="ECO:0000256" key="1">
    <source>
        <dbReference type="ARBA" id="ARBA00004418"/>
    </source>
</evidence>
<dbReference type="InterPro" id="IPR026259">
    <property type="entry name" value="MauG/Cytc_peroxidase"/>
</dbReference>
<comment type="caution">
    <text evidence="10">The sequence shown here is derived from an EMBL/GenBank/DDBJ whole genome shotgun (WGS) entry which is preliminary data.</text>
</comment>
<dbReference type="Pfam" id="PF00034">
    <property type="entry name" value="Cytochrom_C"/>
    <property type="match status" value="1"/>
</dbReference>
<dbReference type="Gene3D" id="1.10.760.10">
    <property type="entry name" value="Cytochrome c-like domain"/>
    <property type="match status" value="2"/>
</dbReference>
<comment type="subcellular location">
    <subcellularLocation>
        <location evidence="1">Periplasm</location>
    </subcellularLocation>
</comment>
<keyword evidence="5" id="KW-0574">Periplasm</keyword>
<evidence type="ECO:0000256" key="5">
    <source>
        <dbReference type="ARBA" id="ARBA00022764"/>
    </source>
</evidence>
<dbReference type="PANTHER" id="PTHR30600">
    <property type="entry name" value="CYTOCHROME C PEROXIDASE-RELATED"/>
    <property type="match status" value="1"/>
</dbReference>
<evidence type="ECO:0000256" key="2">
    <source>
        <dbReference type="ARBA" id="ARBA00022617"/>
    </source>
</evidence>
<keyword evidence="11" id="KW-1185">Reference proteome</keyword>
<organism evidence="10 11">
    <name type="scientific">Dokdonia ponticola</name>
    <dbReference type="NCBI Taxonomy" id="2041041"/>
    <lineage>
        <taxon>Bacteria</taxon>
        <taxon>Pseudomonadati</taxon>
        <taxon>Bacteroidota</taxon>
        <taxon>Flavobacteriia</taxon>
        <taxon>Flavobacteriales</taxon>
        <taxon>Flavobacteriaceae</taxon>
        <taxon>Dokdonia</taxon>
    </lineage>
</organism>
<keyword evidence="3 8" id="KW-0479">Metal-binding</keyword>
<dbReference type="SUPFAM" id="SSF46626">
    <property type="entry name" value="Cytochrome c"/>
    <property type="match status" value="2"/>
</dbReference>
<keyword evidence="7 8" id="KW-0408">Iron</keyword>
<evidence type="ECO:0000256" key="3">
    <source>
        <dbReference type="ARBA" id="ARBA00022723"/>
    </source>
</evidence>
<evidence type="ECO:0000259" key="9">
    <source>
        <dbReference type="PROSITE" id="PS51007"/>
    </source>
</evidence>
<keyword evidence="10" id="KW-0575">Peroxidase</keyword>
<evidence type="ECO:0000256" key="7">
    <source>
        <dbReference type="ARBA" id="ARBA00023004"/>
    </source>
</evidence>
<dbReference type="InterPro" id="IPR051395">
    <property type="entry name" value="Cytochrome_c_Peroxidase/MauG"/>
</dbReference>
<dbReference type="PIRSF" id="PIRSF000294">
    <property type="entry name" value="Cytochrome-c_peroxidase"/>
    <property type="match status" value="1"/>
</dbReference>
<keyword evidence="6" id="KW-0560">Oxidoreductase</keyword>
<keyword evidence="2 8" id="KW-0349">Heme</keyword>